<gene>
    <name evidence="2" type="ORF">CLF_112677</name>
</gene>
<feature type="compositionally biased region" description="Basic and acidic residues" evidence="1">
    <location>
        <begin position="1321"/>
        <end position="1337"/>
    </location>
</feature>
<evidence type="ECO:0000256" key="1">
    <source>
        <dbReference type="SAM" id="MobiDB-lite"/>
    </source>
</evidence>
<feature type="region of interest" description="Disordered" evidence="1">
    <location>
        <begin position="1402"/>
        <end position="1422"/>
    </location>
</feature>
<keyword evidence="2" id="KW-0418">Kinase</keyword>
<feature type="compositionally biased region" description="Polar residues" evidence="1">
    <location>
        <begin position="1213"/>
        <end position="1223"/>
    </location>
</feature>
<reference key="2">
    <citation type="submission" date="2011-10" db="EMBL/GenBank/DDBJ databases">
        <title>The genome and transcriptome sequence of Clonorchis sinensis provide insights into the carcinogenic liver fluke.</title>
        <authorList>
            <person name="Wang X."/>
            <person name="Huang Y."/>
            <person name="Chen W."/>
            <person name="Liu H."/>
            <person name="Guo L."/>
            <person name="Chen Y."/>
            <person name="Luo F."/>
            <person name="Zhou W."/>
            <person name="Sun J."/>
            <person name="Mao Q."/>
            <person name="Liang P."/>
            <person name="Zhou C."/>
            <person name="Tian Y."/>
            <person name="Men J."/>
            <person name="Lv X."/>
            <person name="Huang L."/>
            <person name="Zhou J."/>
            <person name="Hu Y."/>
            <person name="Li R."/>
            <person name="Zhang F."/>
            <person name="Lei H."/>
            <person name="Li X."/>
            <person name="Hu X."/>
            <person name="Liang C."/>
            <person name="Xu J."/>
            <person name="Wu Z."/>
            <person name="Yu X."/>
        </authorList>
    </citation>
    <scope>NUCLEOTIDE SEQUENCE</scope>
    <source>
        <strain>Henan</strain>
    </source>
</reference>
<feature type="compositionally biased region" description="Polar residues" evidence="1">
    <location>
        <begin position="1290"/>
        <end position="1301"/>
    </location>
</feature>
<feature type="region of interest" description="Disordered" evidence="1">
    <location>
        <begin position="1213"/>
        <end position="1246"/>
    </location>
</feature>
<proteinExistence type="predicted"/>
<dbReference type="Gene3D" id="1.20.1270.60">
    <property type="entry name" value="Arfaptin homology (AH) domain/BAR domain"/>
    <property type="match status" value="1"/>
</dbReference>
<sequence>CTARLADLNMNNTYNGYLRTMGLVYCLSTPVKFQTVQTTVIRRVHCKLRVKWVPLKKEAKCYHHRYITRLHLRLLLEDGRCYQPGDMQNKNSAKKWLRKCVWKGMKRLKSRVGRKGEHHPLMVPDCFTPCSPERWCGRLIGRIPLFSNKTSTKIRLNPDSSDNRNSYKANMTFGPYSIVDLYHSCGPAFRTDGSVHLASALRAASARLMAPTSSGISKSIFKPRRPVCLAAFNVRTLEQAEQQNTLALTLGSLDIDVCCVSETIIQDAGTVIELTTRFRLRNSGDPEATAAGFARAPTDCNSDAVKDRFYDALNALLRRGKSSDIVVVDGDMNAQVGRLSLSETQLGGRHGLDSPIVTAGAILTTVEVFLKPNSRTLLKNTCCVQPHQKSDSYVSLHAPFGHSSSLQLKSGNLAMKGVSFEFLSHKSFILFLWTRMCLQQILSCIARHGCLPSSLTSSSTVIEALPGRSLTDVEYADGVALLRPDLLGIQTSLNSLNNPLRSLLMVMMSARMFVNEQIGPLPPNRCHHSLILPIICSWNHSILLHDSNNPFSFGTSPDNHPWGTMHECESHNNPGHTSTNLYEDPQHLNRVSGTTTQQFNDGRDLTFYSAKPLVPSNRDYRVVDLKNSAASVSMDDSVRCPPSSVTCPTPTPSQHVVMMKSISAHSLSRSSSDVGSKDDPNVRVRVSSKEAIRVIINAVDAQINSVQEMLGYFTKLVKAEKAVQQALLELIPERHDNTSASRSTGTNGSVVPSTGGFHRLLSNSSRRRRYMFSPVHCNSTDTELNGILHGLVSSTNQQARAYSTRALFHKVVTVAQLESLITCHQCLKRTYMECETELQSQAHQYATNIRTCERKYAKYAEQMVNLRAKVASLCDKRASYHRKTVEVLMNNLEAVTRKLHLMHNDYLMVVWTANHFQQWLHTQLRPCLLNGIERTMQLTCEVVRHLLVFGGETVQDSSPSWLMELQVNRNLSTLLEQHGLQFPPPVQYEFNAALLHNVPPKTLSPTSLAYNDLTRQSFGDLMYTYRNREMSHRQTVDQITRECLQWEEALAQWRAVFSIPLPNPWSHALSNDGVRNMAMDSVTSTASSVVNSSMEDATAALDGSGSGWPVSANGIPDIQELWHDDRARPVNLCEVSYRLTVCEFELRFATCLAEAHAELVSRMAEAQNRLAPNPLDLPDNTMSFDRLPERPPSTGARGLPDLLETPVSLSSINSPRLTTSATSDCIARSTAATPEPSRTSYNGMSKTNSMYASDASSLMSSRPNTGNRLWNSFRYSMSRLRSHFTRSGPLRSSLQSGSSRPTWRAKTPQDPSANTLANDMEQEKPNRPKVVIEREYNPDSATVNNGRSCLTPSTMSNHQLISSTTSLQITPRSINNGLPPLHSPASPVPGIDCSAGPTTPLPPGYRTAQQNCNGPNSSDECPTMTRQVDINKEPWFHGVLPRTEVER</sequence>
<keyword evidence="3" id="KW-1185">Reference proteome</keyword>
<feature type="region of interest" description="Disordered" evidence="1">
    <location>
        <begin position="1284"/>
        <end position="1352"/>
    </location>
</feature>
<name>G7YWS7_CLOSI</name>
<dbReference type="SUPFAM" id="SSF103657">
    <property type="entry name" value="BAR/IMD domain-like"/>
    <property type="match status" value="1"/>
</dbReference>
<feature type="compositionally biased region" description="Polar residues" evidence="1">
    <location>
        <begin position="738"/>
        <end position="752"/>
    </location>
</feature>
<dbReference type="Proteomes" id="UP000008909">
    <property type="component" value="Unassembled WGS sequence"/>
</dbReference>
<keyword evidence="2" id="KW-0808">Transferase</keyword>
<feature type="compositionally biased region" description="Polar residues" evidence="1">
    <location>
        <begin position="1230"/>
        <end position="1246"/>
    </location>
</feature>
<organism evidence="2 3">
    <name type="scientific">Clonorchis sinensis</name>
    <name type="common">Chinese liver fluke</name>
    <dbReference type="NCBI Taxonomy" id="79923"/>
    <lineage>
        <taxon>Eukaryota</taxon>
        <taxon>Metazoa</taxon>
        <taxon>Spiralia</taxon>
        <taxon>Lophotrochozoa</taxon>
        <taxon>Platyhelminthes</taxon>
        <taxon>Trematoda</taxon>
        <taxon>Digenea</taxon>
        <taxon>Opisthorchiida</taxon>
        <taxon>Opisthorchiata</taxon>
        <taxon>Opisthorchiidae</taxon>
        <taxon>Clonorchis</taxon>
    </lineage>
</organism>
<feature type="region of interest" description="Disordered" evidence="1">
    <location>
        <begin position="737"/>
        <end position="758"/>
    </location>
</feature>
<dbReference type="EMBL" id="DF144726">
    <property type="protein sequence ID" value="GAA57407.1"/>
    <property type="molecule type" value="Genomic_DNA"/>
</dbReference>
<accession>G7YWS7</accession>
<evidence type="ECO:0000313" key="2">
    <source>
        <dbReference type="EMBL" id="GAA57407.1"/>
    </source>
</evidence>
<reference evidence="2" key="1">
    <citation type="journal article" date="2011" name="Genome Biol.">
        <title>The draft genome of the carcinogenic human liver fluke Clonorchis sinensis.</title>
        <authorList>
            <person name="Wang X."/>
            <person name="Chen W."/>
            <person name="Huang Y."/>
            <person name="Sun J."/>
            <person name="Men J."/>
            <person name="Liu H."/>
            <person name="Luo F."/>
            <person name="Guo L."/>
            <person name="Lv X."/>
            <person name="Deng C."/>
            <person name="Zhou C."/>
            <person name="Fan Y."/>
            <person name="Li X."/>
            <person name="Huang L."/>
            <person name="Hu Y."/>
            <person name="Liang C."/>
            <person name="Hu X."/>
            <person name="Xu J."/>
            <person name="Yu X."/>
        </authorList>
    </citation>
    <scope>NUCLEOTIDE SEQUENCE [LARGE SCALE GENOMIC DNA]</scope>
    <source>
        <strain evidence="2">Henan</strain>
    </source>
</reference>
<feature type="compositionally biased region" description="Polar residues" evidence="1">
    <location>
        <begin position="1339"/>
        <end position="1352"/>
    </location>
</feature>
<feature type="compositionally biased region" description="Polar residues" evidence="1">
    <location>
        <begin position="1407"/>
        <end position="1422"/>
    </location>
</feature>
<protein>
    <submittedName>
        <fullName evidence="2">Tyrosine kinase</fullName>
    </submittedName>
</protein>
<evidence type="ECO:0000313" key="3">
    <source>
        <dbReference type="Proteomes" id="UP000008909"/>
    </source>
</evidence>
<feature type="non-terminal residue" evidence="2">
    <location>
        <position position="1"/>
    </location>
</feature>
<dbReference type="GO" id="GO:0016301">
    <property type="term" value="F:kinase activity"/>
    <property type="evidence" value="ECO:0007669"/>
    <property type="project" value="UniProtKB-KW"/>
</dbReference>
<dbReference type="InterPro" id="IPR027267">
    <property type="entry name" value="AH/BAR_dom_sf"/>
</dbReference>